<dbReference type="PANTHER" id="PTHR30419:SF28">
    <property type="entry name" value="HTH-TYPE TRANSCRIPTIONAL REGULATOR BSDA"/>
    <property type="match status" value="1"/>
</dbReference>
<dbReference type="GO" id="GO:0003700">
    <property type="term" value="F:DNA-binding transcription factor activity"/>
    <property type="evidence" value="ECO:0007669"/>
    <property type="project" value="InterPro"/>
</dbReference>
<comment type="similarity">
    <text evidence="1">Belongs to the LysR transcriptional regulatory family.</text>
</comment>
<keyword evidence="3" id="KW-0238">DNA-binding</keyword>
<dbReference type="Proteomes" id="UP000006094">
    <property type="component" value="Chromosome"/>
</dbReference>
<dbReference type="PRINTS" id="PR00039">
    <property type="entry name" value="HTHLYSR"/>
</dbReference>
<dbReference type="CDD" id="cd05466">
    <property type="entry name" value="PBP2_LTTR_substrate"/>
    <property type="match status" value="1"/>
</dbReference>
<evidence type="ECO:0000256" key="3">
    <source>
        <dbReference type="ARBA" id="ARBA00023125"/>
    </source>
</evidence>
<dbReference type="GO" id="GO:0003677">
    <property type="term" value="F:DNA binding"/>
    <property type="evidence" value="ECO:0007669"/>
    <property type="project" value="UniProtKB-KW"/>
</dbReference>
<evidence type="ECO:0000256" key="4">
    <source>
        <dbReference type="ARBA" id="ARBA00023163"/>
    </source>
</evidence>
<keyword evidence="4" id="KW-0804">Transcription</keyword>
<dbReference type="OrthoDB" id="119203at2"/>
<name>K0B127_GOTA9</name>
<dbReference type="RefSeq" id="WP_014968857.1">
    <property type="nucleotide sequence ID" value="NC_018664.1"/>
</dbReference>
<evidence type="ECO:0000256" key="1">
    <source>
        <dbReference type="ARBA" id="ARBA00009437"/>
    </source>
</evidence>
<dbReference type="InterPro" id="IPR050950">
    <property type="entry name" value="HTH-type_LysR_regulators"/>
</dbReference>
<sequence>MDIKQLNYFIAIAEERQITAAAKRLHMTQPPLSQQLSSMEEELGVKLVYKVGKYLELTDSGKVLYKNALKILNLVQESNIEVKETGIGERGKLLIGVNTLSYYKLSEILHKFQRRYPHVSYKIQQNESGQLYKLLKERAIELAIIRFPVELEGICVHYFKPEPFYFVTSRDIELTSNKVSYEQIKDYSLILPSTEGLGLYNMIIEQFSSRQLNINVTCECSDILVLLQLVSSGFGATIIPETILKSHKEYYNIKTYKIDDESFTASSGLIWLKDHYLSKTSQNFISLLKEMSEFNV</sequence>
<keyword evidence="7" id="KW-1185">Reference proteome</keyword>
<dbReference type="EMBL" id="CP003326">
    <property type="protein sequence ID" value="AFS79723.1"/>
    <property type="molecule type" value="Genomic_DNA"/>
</dbReference>
<evidence type="ECO:0000313" key="7">
    <source>
        <dbReference type="Proteomes" id="UP000006094"/>
    </source>
</evidence>
<dbReference type="Pfam" id="PF00126">
    <property type="entry name" value="HTH_1"/>
    <property type="match status" value="1"/>
</dbReference>
<keyword evidence="2" id="KW-0805">Transcription regulation</keyword>
<dbReference type="InterPro" id="IPR005119">
    <property type="entry name" value="LysR_subst-bd"/>
</dbReference>
<organism evidence="6 7">
    <name type="scientific">Gottschalkia acidurici (strain ATCC 7906 / DSM 604 / BCRC 14475 / CIP 104303 / KCTC 5404 / NCIMB 10678 / 9a)</name>
    <name type="common">Clostridium acidurici</name>
    <dbReference type="NCBI Taxonomy" id="1128398"/>
    <lineage>
        <taxon>Bacteria</taxon>
        <taxon>Bacillati</taxon>
        <taxon>Bacillota</taxon>
        <taxon>Tissierellia</taxon>
        <taxon>Tissierellales</taxon>
        <taxon>Gottschalkiaceae</taxon>
        <taxon>Gottschalkia</taxon>
    </lineage>
</organism>
<proteinExistence type="inferred from homology"/>
<dbReference type="PATRIC" id="fig|1128398.3.peg.2813"/>
<gene>
    <name evidence="6" type="ordered locus">Curi_c27300</name>
</gene>
<dbReference type="Pfam" id="PF03466">
    <property type="entry name" value="LysR_substrate"/>
    <property type="match status" value="1"/>
</dbReference>
<dbReference type="SUPFAM" id="SSF53850">
    <property type="entry name" value="Periplasmic binding protein-like II"/>
    <property type="match status" value="1"/>
</dbReference>
<dbReference type="Gene3D" id="3.40.190.290">
    <property type="match status" value="1"/>
</dbReference>
<dbReference type="PANTHER" id="PTHR30419">
    <property type="entry name" value="HTH-TYPE TRANSCRIPTIONAL REGULATOR YBHD"/>
    <property type="match status" value="1"/>
</dbReference>
<dbReference type="InterPro" id="IPR036390">
    <property type="entry name" value="WH_DNA-bd_sf"/>
</dbReference>
<dbReference type="InterPro" id="IPR000847">
    <property type="entry name" value="LysR_HTH_N"/>
</dbReference>
<evidence type="ECO:0000256" key="2">
    <source>
        <dbReference type="ARBA" id="ARBA00023015"/>
    </source>
</evidence>
<evidence type="ECO:0000313" key="6">
    <source>
        <dbReference type="EMBL" id="AFS79723.1"/>
    </source>
</evidence>
<dbReference type="AlphaFoldDB" id="K0B127"/>
<evidence type="ECO:0000259" key="5">
    <source>
        <dbReference type="PROSITE" id="PS50931"/>
    </source>
</evidence>
<dbReference type="PROSITE" id="PS50931">
    <property type="entry name" value="HTH_LYSR"/>
    <property type="match status" value="1"/>
</dbReference>
<dbReference type="Gene3D" id="1.10.10.10">
    <property type="entry name" value="Winged helix-like DNA-binding domain superfamily/Winged helix DNA-binding domain"/>
    <property type="match status" value="1"/>
</dbReference>
<accession>K0B127</accession>
<dbReference type="InterPro" id="IPR036388">
    <property type="entry name" value="WH-like_DNA-bd_sf"/>
</dbReference>
<dbReference type="eggNOG" id="COG0583">
    <property type="taxonomic scope" value="Bacteria"/>
</dbReference>
<feature type="domain" description="HTH lysR-type" evidence="5">
    <location>
        <begin position="1"/>
        <end position="58"/>
    </location>
</feature>
<reference evidence="6 7" key="1">
    <citation type="journal article" date="2012" name="PLoS ONE">
        <title>The purine-utilizing bacterium Clostridium acidurici 9a: a genome-guided metabolic reconsideration.</title>
        <authorList>
            <person name="Hartwich K."/>
            <person name="Poehlein A."/>
            <person name="Daniel R."/>
        </authorList>
    </citation>
    <scope>NUCLEOTIDE SEQUENCE [LARGE SCALE GENOMIC DNA]</scope>
    <source>
        <strain evidence="7">ATCC 7906 / DSM 604 / BCRC 14475 / CIP 104303 / KCTC 5404 / NCIMB 10678 / 9a</strain>
    </source>
</reference>
<dbReference type="FunFam" id="1.10.10.10:FF:000001">
    <property type="entry name" value="LysR family transcriptional regulator"/>
    <property type="match status" value="1"/>
</dbReference>
<dbReference type="SUPFAM" id="SSF46785">
    <property type="entry name" value="Winged helix' DNA-binding domain"/>
    <property type="match status" value="1"/>
</dbReference>
<dbReference type="HOGENOM" id="CLU_039613_6_2_9"/>
<protein>
    <submittedName>
        <fullName evidence="6">Transcriptional regulator, LysR family</fullName>
    </submittedName>
</protein>
<dbReference type="KEGG" id="cad:Curi_c27300"/>
<dbReference type="GO" id="GO:0005829">
    <property type="term" value="C:cytosol"/>
    <property type="evidence" value="ECO:0007669"/>
    <property type="project" value="TreeGrafter"/>
</dbReference>